<dbReference type="Gene3D" id="3.40.50.2300">
    <property type="match status" value="2"/>
</dbReference>
<dbReference type="PRINTS" id="PR00337">
    <property type="entry name" value="LEUILEVALBP"/>
</dbReference>
<keyword evidence="4" id="KW-0029">Amino-acid transport</keyword>
<dbReference type="Pfam" id="PF13458">
    <property type="entry name" value="Peripla_BP_6"/>
    <property type="match status" value="1"/>
</dbReference>
<feature type="chain" id="PRO_5045451660" evidence="5">
    <location>
        <begin position="20"/>
        <end position="386"/>
    </location>
</feature>
<dbReference type="EMBL" id="JAYMYJ010000011">
    <property type="protein sequence ID" value="MEB4589532.1"/>
    <property type="molecule type" value="Genomic_DNA"/>
</dbReference>
<gene>
    <name evidence="7" type="ORF">VSS37_00935</name>
</gene>
<evidence type="ECO:0000256" key="4">
    <source>
        <dbReference type="ARBA" id="ARBA00022970"/>
    </source>
</evidence>
<keyword evidence="8" id="KW-1185">Reference proteome</keyword>
<name>A0ABU6CSN0_9GAMM</name>
<keyword evidence="2" id="KW-0813">Transport</keyword>
<dbReference type="PROSITE" id="PS51257">
    <property type="entry name" value="PROKAR_LIPOPROTEIN"/>
    <property type="match status" value="1"/>
</dbReference>
<dbReference type="PANTHER" id="PTHR47151:SF2">
    <property type="entry name" value="AMINO ACID BINDING PROTEIN"/>
    <property type="match status" value="1"/>
</dbReference>
<comment type="caution">
    <text evidence="7">The sequence shown here is derived from an EMBL/GenBank/DDBJ whole genome shotgun (WGS) entry which is preliminary data.</text>
</comment>
<evidence type="ECO:0000313" key="8">
    <source>
        <dbReference type="Proteomes" id="UP001308005"/>
    </source>
</evidence>
<dbReference type="InterPro" id="IPR028081">
    <property type="entry name" value="Leu-bd"/>
</dbReference>
<reference evidence="8" key="1">
    <citation type="submission" date="2023-07" db="EMBL/GenBank/DDBJ databases">
        <title>The carbon used by Thiothrix.</title>
        <authorList>
            <person name="Chen L."/>
        </authorList>
    </citation>
    <scope>NUCLEOTIDE SEQUENCE [LARGE SCALE GENOMIC DNA]</scope>
</reference>
<evidence type="ECO:0000259" key="6">
    <source>
        <dbReference type="Pfam" id="PF13458"/>
    </source>
</evidence>
<dbReference type="InterPro" id="IPR028082">
    <property type="entry name" value="Peripla_BP_I"/>
</dbReference>
<evidence type="ECO:0000256" key="3">
    <source>
        <dbReference type="ARBA" id="ARBA00022729"/>
    </source>
</evidence>
<evidence type="ECO:0000256" key="1">
    <source>
        <dbReference type="ARBA" id="ARBA00010062"/>
    </source>
</evidence>
<keyword evidence="3 5" id="KW-0732">Signal</keyword>
<evidence type="ECO:0000256" key="5">
    <source>
        <dbReference type="SAM" id="SignalP"/>
    </source>
</evidence>
<dbReference type="SUPFAM" id="SSF53822">
    <property type="entry name" value="Periplasmic binding protein-like I"/>
    <property type="match status" value="1"/>
</dbReference>
<dbReference type="InterPro" id="IPR000709">
    <property type="entry name" value="Leu_Ile_Val-bd"/>
</dbReference>
<dbReference type="Proteomes" id="UP001308005">
    <property type="component" value="Unassembled WGS sequence"/>
</dbReference>
<protein>
    <submittedName>
        <fullName evidence="7">Branched-chain amino acid ABC transporter substrate-binding protein</fullName>
    </submittedName>
</protein>
<dbReference type="RefSeq" id="WP_324692723.1">
    <property type="nucleotide sequence ID" value="NZ_JAYMYJ010000011.1"/>
</dbReference>
<accession>A0ABU6CSN0</accession>
<dbReference type="PANTHER" id="PTHR47151">
    <property type="entry name" value="LEU/ILE/VAL-BINDING ABC TRANSPORTER SUBUNIT"/>
    <property type="match status" value="1"/>
</dbReference>
<evidence type="ECO:0000313" key="7">
    <source>
        <dbReference type="EMBL" id="MEB4589532.1"/>
    </source>
</evidence>
<feature type="domain" description="Leucine-binding protein" evidence="6">
    <location>
        <begin position="38"/>
        <end position="376"/>
    </location>
</feature>
<proteinExistence type="inferred from homology"/>
<comment type="similarity">
    <text evidence="1">Belongs to the leucine-binding protein family.</text>
</comment>
<evidence type="ECO:0000256" key="2">
    <source>
        <dbReference type="ARBA" id="ARBA00022448"/>
    </source>
</evidence>
<feature type="signal peptide" evidence="5">
    <location>
        <begin position="1"/>
        <end position="19"/>
    </location>
</feature>
<dbReference type="CDD" id="cd06342">
    <property type="entry name" value="PBP1_ABC_LIVBP-like"/>
    <property type="match status" value="1"/>
</dbReference>
<sequence length="386" mass="40202">MKSSLLALSVALAVGLGVAACGDKKTEGAAAADTGGLVKLGQSSPLTGPQAHIGKDNDNGARLAIDEINAGKPVIGGKPVTFEILSEDDQADPKTATIVAQRLVDEGVVGVIGHLNSGATIPASKVYSDNDIPQVSPSATAIKYTAQGFKTAYRVMTNDEQQGKVLGAYAAKLGKKVAIIDDQTAYGQGLATEVEKAAKAAGAEVVAVEHTNDKASDFTAILTSIKGKSPEVIFFGGMDPQAAPIAKQMRQLGITAQLLGGDGMQTPKFIELAGADAEGAIASIPGLPLDKMPKGPEFQKKFESKYGQIQLYAPYAYDAAYVMVEAMKHADSTDPAKYLPELAKTNYEGVTGKISFDAKGDLTSGPITLYKVQGGKWETLETVQPQ</sequence>
<organism evidence="7 8">
    <name type="scientific">Candidatus Thiothrix phosphatis</name>
    <dbReference type="NCBI Taxonomy" id="3112415"/>
    <lineage>
        <taxon>Bacteria</taxon>
        <taxon>Pseudomonadati</taxon>
        <taxon>Pseudomonadota</taxon>
        <taxon>Gammaproteobacteria</taxon>
        <taxon>Thiotrichales</taxon>
        <taxon>Thiotrichaceae</taxon>
        <taxon>Thiothrix</taxon>
    </lineage>
</organism>